<dbReference type="RefSeq" id="WP_012451937.1">
    <property type="nucleotide sequence ID" value="NZ_CP010520.1"/>
</dbReference>
<dbReference type="SUPFAM" id="SSF102114">
    <property type="entry name" value="Radical SAM enzymes"/>
    <property type="match status" value="1"/>
</dbReference>
<evidence type="ECO:0000256" key="6">
    <source>
        <dbReference type="ARBA" id="ARBA00023002"/>
    </source>
</evidence>
<evidence type="ECO:0000313" key="15">
    <source>
        <dbReference type="Proteomes" id="UP000476820"/>
    </source>
</evidence>
<evidence type="ECO:0000256" key="4">
    <source>
        <dbReference type="ARBA" id="ARBA00022691"/>
    </source>
</evidence>
<dbReference type="Pfam" id="PF04055">
    <property type="entry name" value="Radical_SAM"/>
    <property type="match status" value="1"/>
</dbReference>
<dbReference type="PANTHER" id="PTHR30352:SF4">
    <property type="entry name" value="PYRUVATE FORMATE-LYASE 2-ACTIVATING ENZYME"/>
    <property type="match status" value="1"/>
</dbReference>
<keyword evidence="8" id="KW-0411">Iron-sulfur</keyword>
<protein>
    <submittedName>
        <fullName evidence="12">Glycyl-radical enzyme activating protein</fullName>
    </submittedName>
</protein>
<feature type="domain" description="4Fe-4S ferredoxin-type" evidence="10">
    <location>
        <begin position="82"/>
        <end position="111"/>
    </location>
</feature>
<evidence type="ECO:0000256" key="5">
    <source>
        <dbReference type="ARBA" id="ARBA00022723"/>
    </source>
</evidence>
<dbReference type="InterPro" id="IPR017896">
    <property type="entry name" value="4Fe4S_Fe-S-bd"/>
</dbReference>
<accession>A0A0C2N235</accession>
<dbReference type="Proteomes" id="UP000476820">
    <property type="component" value="Unassembled WGS sequence"/>
</dbReference>
<dbReference type="GO" id="GO:0051539">
    <property type="term" value="F:4 iron, 4 sulfur cluster binding"/>
    <property type="evidence" value="ECO:0007669"/>
    <property type="project" value="UniProtKB-KW"/>
</dbReference>
<evidence type="ECO:0000256" key="8">
    <source>
        <dbReference type="ARBA" id="ARBA00023014"/>
    </source>
</evidence>
<gene>
    <name evidence="12" type="ORF">FC774_16780</name>
    <name evidence="13" type="ORF">FDB51_08160</name>
</gene>
<comment type="similarity">
    <text evidence="2">Belongs to the organic radical-activating enzymes family.</text>
</comment>
<keyword evidence="5" id="KW-0479">Metal-binding</keyword>
<comment type="caution">
    <text evidence="12">The sequence shown here is derived from an EMBL/GenBank/DDBJ whole genome shotgun (WGS) entry which is preliminary data.</text>
</comment>
<dbReference type="InterPro" id="IPR007197">
    <property type="entry name" value="rSAM"/>
</dbReference>
<dbReference type="AlphaFoldDB" id="A0A0C2N235"/>
<dbReference type="PROSITE" id="PS51918">
    <property type="entry name" value="RADICAL_SAM"/>
    <property type="match status" value="1"/>
</dbReference>
<dbReference type="InterPro" id="IPR012839">
    <property type="entry name" value="Organic_radical_activase"/>
</dbReference>
<dbReference type="InterPro" id="IPR034457">
    <property type="entry name" value="Organic_radical-activating"/>
</dbReference>
<dbReference type="Gene3D" id="3.20.20.70">
    <property type="entry name" value="Aldolase class I"/>
    <property type="match status" value="1"/>
</dbReference>
<sequence length="310" mass="34718">MLKNEVDLNKMGTVFNIQRFSVNDGPGIRTIVFLKGCPLSCHWCSNPESQNVNKQLLFNIKNCTGCHKCKTICEYDAIDLNNFNRIDRDKCISCGKCAENCYPGALVVSGKEMSVKEVLDELNKDSSQFRRSNGGVTLSGGEPLLQHEFALEILKGCKSIGIHTTIETTGYVDKEILRKIAPWVDLVLLDIKTLNEDKHIKYVGASNKIILENAKSISELVTSTIIRVPVIPQFNCDEKSIQDIAKFTKSLNNITEIHLLPYHKLGLNKYDCLGKEYLMKNDINTPSEEVMLNFKKIVEDIGLTCNIGAN</sequence>
<keyword evidence="3" id="KW-0004">4Fe-4S</keyword>
<dbReference type="PROSITE" id="PS51379">
    <property type="entry name" value="4FE4S_FER_2"/>
    <property type="match status" value="2"/>
</dbReference>
<keyword evidence="4" id="KW-0949">S-adenosyl-L-methionine</keyword>
<reference evidence="14 15" key="1">
    <citation type="submission" date="2019-04" db="EMBL/GenBank/DDBJ databases">
        <title>Genome sequencing of Clostridium botulinum Groups I-IV and Clostridium butyricum.</title>
        <authorList>
            <person name="Brunt J."/>
            <person name="Van Vliet A.H.M."/>
            <person name="Stringer S.C."/>
            <person name="Carter A.T."/>
            <person name="Peck M.W."/>
        </authorList>
    </citation>
    <scope>NUCLEOTIDE SEQUENCE [LARGE SCALE GENOMIC DNA]</scope>
    <source>
        <strain evidence="12 15">1605</strain>
        <strain evidence="13 14">CB-K-33E</strain>
    </source>
</reference>
<comment type="catalytic activity">
    <reaction evidence="9">
        <text>glycyl-[protein] + reduced [flavodoxin] + S-adenosyl-L-methionine = glycin-2-yl radical-[protein] + semiquinone [flavodoxin] + 5'-deoxyadenosine + L-methionine + H(+)</text>
        <dbReference type="Rhea" id="RHEA:61976"/>
        <dbReference type="Rhea" id="RHEA-COMP:10622"/>
        <dbReference type="Rhea" id="RHEA-COMP:14480"/>
        <dbReference type="Rhea" id="RHEA-COMP:15993"/>
        <dbReference type="Rhea" id="RHEA-COMP:15994"/>
        <dbReference type="ChEBI" id="CHEBI:15378"/>
        <dbReference type="ChEBI" id="CHEBI:17319"/>
        <dbReference type="ChEBI" id="CHEBI:29947"/>
        <dbReference type="ChEBI" id="CHEBI:32722"/>
        <dbReference type="ChEBI" id="CHEBI:57618"/>
        <dbReference type="ChEBI" id="CHEBI:57844"/>
        <dbReference type="ChEBI" id="CHEBI:59789"/>
        <dbReference type="ChEBI" id="CHEBI:140311"/>
    </reaction>
</comment>
<evidence type="ECO:0000313" key="12">
    <source>
        <dbReference type="EMBL" id="NFF89486.1"/>
    </source>
</evidence>
<evidence type="ECO:0000256" key="2">
    <source>
        <dbReference type="ARBA" id="ARBA00009777"/>
    </source>
</evidence>
<evidence type="ECO:0000313" key="13">
    <source>
        <dbReference type="EMBL" id="NFN35103.1"/>
    </source>
</evidence>
<evidence type="ECO:0000259" key="11">
    <source>
        <dbReference type="PROSITE" id="PS51918"/>
    </source>
</evidence>
<feature type="domain" description="4Fe-4S ferredoxin-type" evidence="10">
    <location>
        <begin position="54"/>
        <end position="81"/>
    </location>
</feature>
<dbReference type="InterPro" id="IPR058240">
    <property type="entry name" value="rSAM_sf"/>
</dbReference>
<dbReference type="Pfam" id="PF00037">
    <property type="entry name" value="Fer4"/>
    <property type="match status" value="1"/>
</dbReference>
<dbReference type="GO" id="GO:0016491">
    <property type="term" value="F:oxidoreductase activity"/>
    <property type="evidence" value="ECO:0007669"/>
    <property type="project" value="UniProtKB-KW"/>
</dbReference>
<dbReference type="InterPro" id="IPR013785">
    <property type="entry name" value="Aldolase_TIM"/>
</dbReference>
<evidence type="ECO:0000256" key="9">
    <source>
        <dbReference type="ARBA" id="ARBA00047365"/>
    </source>
</evidence>
<dbReference type="OrthoDB" id="9782387at2"/>
<organism evidence="12 15">
    <name type="scientific">Clostridium botulinum</name>
    <dbReference type="NCBI Taxonomy" id="1491"/>
    <lineage>
        <taxon>Bacteria</taxon>
        <taxon>Bacillati</taxon>
        <taxon>Bacillota</taxon>
        <taxon>Clostridia</taxon>
        <taxon>Eubacteriales</taxon>
        <taxon>Clostridiaceae</taxon>
        <taxon>Clostridium</taxon>
    </lineage>
</organism>
<dbReference type="EMBL" id="SWOV01000074">
    <property type="protein sequence ID" value="NFF89486.1"/>
    <property type="molecule type" value="Genomic_DNA"/>
</dbReference>
<dbReference type="NCBIfam" id="TIGR02494">
    <property type="entry name" value="PFLE_PFLC"/>
    <property type="match status" value="1"/>
</dbReference>
<dbReference type="SFLD" id="SFLDG01066">
    <property type="entry name" value="organic_radical-activating_enz"/>
    <property type="match status" value="1"/>
</dbReference>
<comment type="cofactor">
    <cofactor evidence="1">
        <name>[4Fe-4S] cluster</name>
        <dbReference type="ChEBI" id="CHEBI:49883"/>
    </cofactor>
</comment>
<keyword evidence="6" id="KW-0560">Oxidoreductase</keyword>
<dbReference type="SUPFAM" id="SSF54862">
    <property type="entry name" value="4Fe-4S ferredoxins"/>
    <property type="match status" value="1"/>
</dbReference>
<dbReference type="InterPro" id="IPR001989">
    <property type="entry name" value="Radical_activat_CS"/>
</dbReference>
<dbReference type="SFLD" id="SFLDS00029">
    <property type="entry name" value="Radical_SAM"/>
    <property type="match status" value="1"/>
</dbReference>
<dbReference type="CDD" id="cd01335">
    <property type="entry name" value="Radical_SAM"/>
    <property type="match status" value="1"/>
</dbReference>
<dbReference type="PANTHER" id="PTHR30352">
    <property type="entry name" value="PYRUVATE FORMATE-LYASE-ACTIVATING ENZYME"/>
    <property type="match status" value="1"/>
</dbReference>
<dbReference type="PIRSF" id="PIRSF000371">
    <property type="entry name" value="PFL_act_enz"/>
    <property type="match status" value="1"/>
</dbReference>
<evidence type="ECO:0000256" key="1">
    <source>
        <dbReference type="ARBA" id="ARBA00001966"/>
    </source>
</evidence>
<dbReference type="SFLD" id="SFLDG01118">
    <property type="entry name" value="activating_enzymes__group_2"/>
    <property type="match status" value="1"/>
</dbReference>
<dbReference type="PROSITE" id="PS01087">
    <property type="entry name" value="RADICAL_ACTIVATING"/>
    <property type="match status" value="1"/>
</dbReference>
<name>A0A0C2N235_CLOBO</name>
<proteinExistence type="inferred from homology"/>
<evidence type="ECO:0000259" key="10">
    <source>
        <dbReference type="PROSITE" id="PS51379"/>
    </source>
</evidence>
<evidence type="ECO:0000313" key="14">
    <source>
        <dbReference type="Proteomes" id="UP000473681"/>
    </source>
</evidence>
<dbReference type="Proteomes" id="UP000473681">
    <property type="component" value="Unassembled WGS sequence"/>
</dbReference>
<evidence type="ECO:0000256" key="3">
    <source>
        <dbReference type="ARBA" id="ARBA00022485"/>
    </source>
</evidence>
<keyword evidence="7" id="KW-0408">Iron</keyword>
<dbReference type="InterPro" id="IPR040074">
    <property type="entry name" value="BssD/PflA/YjjW"/>
</dbReference>
<evidence type="ECO:0000256" key="7">
    <source>
        <dbReference type="ARBA" id="ARBA00023004"/>
    </source>
</evidence>
<dbReference type="Gene3D" id="3.30.70.20">
    <property type="match status" value="1"/>
</dbReference>
<dbReference type="EMBL" id="SWVK01000009">
    <property type="protein sequence ID" value="NFN35103.1"/>
    <property type="molecule type" value="Genomic_DNA"/>
</dbReference>
<dbReference type="GO" id="GO:0046872">
    <property type="term" value="F:metal ion binding"/>
    <property type="evidence" value="ECO:0007669"/>
    <property type="project" value="UniProtKB-KW"/>
</dbReference>
<feature type="domain" description="Radical SAM core" evidence="11">
    <location>
        <begin position="23"/>
        <end position="310"/>
    </location>
</feature>